<gene>
    <name evidence="11" type="ORF">I6I88_03975</name>
</gene>
<dbReference type="GeneID" id="93526794"/>
<feature type="transmembrane region" description="Helical" evidence="10">
    <location>
        <begin position="28"/>
        <end position="46"/>
    </location>
</feature>
<keyword evidence="8 9" id="KW-0012">Acyltransferase</keyword>
<dbReference type="PANTHER" id="PTHR13285:SF23">
    <property type="entry name" value="TEICHOIC ACID D-ALANYLTRANSFERASE"/>
    <property type="match status" value="1"/>
</dbReference>
<dbReference type="EMBL" id="CP068108">
    <property type="protein sequence ID" value="QQU00919.1"/>
    <property type="molecule type" value="Genomic_DNA"/>
</dbReference>
<dbReference type="InterPro" id="IPR024194">
    <property type="entry name" value="Ac/AlaTfrase_AlgI/DltB"/>
</dbReference>
<name>A0A9Q7EB69_MYROD</name>
<evidence type="ECO:0000256" key="1">
    <source>
        <dbReference type="ARBA" id="ARBA00004651"/>
    </source>
</evidence>
<evidence type="ECO:0000256" key="3">
    <source>
        <dbReference type="ARBA" id="ARBA00022475"/>
    </source>
</evidence>
<accession>A0A9Q7EB69</accession>
<dbReference type="InterPro" id="IPR051085">
    <property type="entry name" value="MB_O-acyltransferase"/>
</dbReference>
<evidence type="ECO:0000256" key="10">
    <source>
        <dbReference type="SAM" id="Phobius"/>
    </source>
</evidence>
<evidence type="ECO:0000256" key="9">
    <source>
        <dbReference type="PIRNR" id="PIRNR016636"/>
    </source>
</evidence>
<feature type="transmembrane region" description="Helical" evidence="10">
    <location>
        <begin position="356"/>
        <end position="376"/>
    </location>
</feature>
<dbReference type="InterPro" id="IPR028362">
    <property type="entry name" value="AlgI"/>
</dbReference>
<evidence type="ECO:0000313" key="11">
    <source>
        <dbReference type="EMBL" id="QQU00919.1"/>
    </source>
</evidence>
<keyword evidence="6 10" id="KW-1133">Transmembrane helix</keyword>
<feature type="transmembrane region" description="Helical" evidence="10">
    <location>
        <begin position="517"/>
        <end position="538"/>
    </location>
</feature>
<evidence type="ECO:0000256" key="6">
    <source>
        <dbReference type="ARBA" id="ARBA00022989"/>
    </source>
</evidence>
<evidence type="ECO:0000256" key="8">
    <source>
        <dbReference type="ARBA" id="ARBA00023315"/>
    </source>
</evidence>
<evidence type="ECO:0000256" key="2">
    <source>
        <dbReference type="ARBA" id="ARBA00010323"/>
    </source>
</evidence>
<evidence type="ECO:0000256" key="5">
    <source>
        <dbReference type="ARBA" id="ARBA00022692"/>
    </source>
</evidence>
<evidence type="ECO:0000256" key="7">
    <source>
        <dbReference type="ARBA" id="ARBA00023136"/>
    </source>
</evidence>
<comment type="similarity">
    <text evidence="2 9">Belongs to the membrane-bound acyltransferase family.</text>
</comment>
<organism evidence="11 12">
    <name type="scientific">Myroides odoratus</name>
    <name type="common">Flavobacterium odoratum</name>
    <dbReference type="NCBI Taxonomy" id="256"/>
    <lineage>
        <taxon>Bacteria</taxon>
        <taxon>Pseudomonadati</taxon>
        <taxon>Bacteroidota</taxon>
        <taxon>Flavobacteriia</taxon>
        <taxon>Flavobacteriales</taxon>
        <taxon>Flavobacteriaceae</taxon>
        <taxon>Myroides</taxon>
    </lineage>
</organism>
<proteinExistence type="inferred from homology"/>
<dbReference type="GO" id="GO:0042121">
    <property type="term" value="P:alginic acid biosynthetic process"/>
    <property type="evidence" value="ECO:0007669"/>
    <property type="project" value="InterPro"/>
</dbReference>
<dbReference type="InterPro" id="IPR004299">
    <property type="entry name" value="MBOAT_fam"/>
</dbReference>
<keyword evidence="7 9" id="KW-0472">Membrane</keyword>
<dbReference type="GO" id="GO:0016746">
    <property type="term" value="F:acyltransferase activity"/>
    <property type="evidence" value="ECO:0007669"/>
    <property type="project" value="UniProtKB-KW"/>
</dbReference>
<keyword evidence="3 9" id="KW-1003">Cell membrane</keyword>
<dbReference type="AlphaFoldDB" id="A0A9Q7EB69"/>
<feature type="transmembrane region" description="Helical" evidence="10">
    <location>
        <begin position="383"/>
        <end position="400"/>
    </location>
</feature>
<feature type="transmembrane region" description="Helical" evidence="10">
    <location>
        <begin position="331"/>
        <end position="350"/>
    </location>
</feature>
<dbReference type="RefSeq" id="WP_002990946.1">
    <property type="nucleotide sequence ID" value="NZ_CP068108.1"/>
</dbReference>
<evidence type="ECO:0000313" key="12">
    <source>
        <dbReference type="Proteomes" id="UP000596202"/>
    </source>
</evidence>
<dbReference type="PANTHER" id="PTHR13285">
    <property type="entry name" value="ACYLTRANSFERASE"/>
    <property type="match status" value="1"/>
</dbReference>
<dbReference type="OrthoDB" id="9805788at2"/>
<sequence>MSLFNIEMPSVTLDDVIHWFTFNPKEPLLFNSALFLGMFIVFYFIYIGLRKTFHARLLYVVLFSLFFYYKSSGLYLFILIGSSLMDYTFANTIHHSTNEVKKRFLLTLSVVLNLGLLGYFKYTNFFLDGFNFFADTKFHLDDLILPVGISFYTFQSISYIIEIYRKEIEPTRSFLDYLFFISFFPQLVAGPIVRAKDFIPQIYSNLIVTRDQVNEGMLLIIGGVLKKAVISDYISINFVDRVFDAPNSYTAFENLMASYGYAIQIYCDFSGYSDMAIGIALLLGYRLPMNFNVPYQSTSITEFWRRWHISLSTWLKDFLYISVGGNRKGTFGGYFFPGLFFVGIIGWGVYSYNSSIYPLIIGVLSLVVFMLTIALSKTREKSLFTNFNLLTTMLLGGLWHGASLRFIIWGALHGIALAVHKLVMELFPRKKDKPVSFVWRVISIALTFHFVAFCWIFFRANSFETALNIIYNIADLEFDWDAWQTIIIGYKNVFLLIAIGFVWHFIPKRWMAIPQQWFNVAPIFVKSVVLGFVFWVVYATATAGPQPFIYFQF</sequence>
<keyword evidence="5 10" id="KW-0812">Transmembrane</keyword>
<feature type="transmembrane region" description="Helical" evidence="10">
    <location>
        <begin position="53"/>
        <end position="69"/>
    </location>
</feature>
<feature type="transmembrane region" description="Helical" evidence="10">
    <location>
        <begin position="105"/>
        <end position="123"/>
    </location>
</feature>
<dbReference type="Proteomes" id="UP000596202">
    <property type="component" value="Chromosome"/>
</dbReference>
<feature type="transmembrane region" description="Helical" evidence="10">
    <location>
        <begin position="482"/>
        <end position="505"/>
    </location>
</feature>
<dbReference type="PIRSF" id="PIRSF016636">
    <property type="entry name" value="AlgI_DltB"/>
    <property type="match status" value="1"/>
</dbReference>
<comment type="subcellular location">
    <subcellularLocation>
        <location evidence="1">Cell membrane</location>
        <topology evidence="1">Multi-pass membrane protein</topology>
    </subcellularLocation>
</comment>
<dbReference type="Pfam" id="PF03062">
    <property type="entry name" value="MBOAT"/>
    <property type="match status" value="1"/>
</dbReference>
<feature type="transmembrane region" description="Helical" evidence="10">
    <location>
        <begin position="436"/>
        <end position="458"/>
    </location>
</feature>
<dbReference type="PIRSF" id="PIRSF500217">
    <property type="entry name" value="AlgI"/>
    <property type="match status" value="1"/>
</dbReference>
<protein>
    <submittedName>
        <fullName evidence="11">MBOAT family protein</fullName>
    </submittedName>
</protein>
<evidence type="ECO:0000256" key="4">
    <source>
        <dbReference type="ARBA" id="ARBA00022679"/>
    </source>
</evidence>
<reference evidence="11 12" key="1">
    <citation type="submission" date="2021-01" db="EMBL/GenBank/DDBJ databases">
        <title>FDA dAtabase for Regulatory Grade micrObial Sequences (FDA-ARGOS): Supporting development and validation of Infectious Disease Dx tests.</title>
        <authorList>
            <person name="Sproer C."/>
            <person name="Gronow S."/>
            <person name="Severitt S."/>
            <person name="Schroder I."/>
            <person name="Tallon L."/>
            <person name="Sadzewicz L."/>
            <person name="Zhao X."/>
            <person name="Boylan J."/>
            <person name="Ott S."/>
            <person name="Bowen H."/>
            <person name="Vavikolanu K."/>
            <person name="Mehta A."/>
            <person name="Aluvathingal J."/>
            <person name="Nadendla S."/>
            <person name="Lowell S."/>
            <person name="Myers T."/>
            <person name="Yan Y."/>
            <person name="Sichtig H."/>
        </authorList>
    </citation>
    <scope>NUCLEOTIDE SEQUENCE [LARGE SCALE GENOMIC DNA]</scope>
    <source>
        <strain evidence="11 12">FDAARGOS_1131</strain>
    </source>
</reference>
<dbReference type="GO" id="GO:0005886">
    <property type="term" value="C:plasma membrane"/>
    <property type="evidence" value="ECO:0007669"/>
    <property type="project" value="UniProtKB-SubCell"/>
</dbReference>
<keyword evidence="4 9" id="KW-0808">Transferase</keyword>
<feature type="transmembrane region" description="Helical" evidence="10">
    <location>
        <begin position="406"/>
        <end position="424"/>
    </location>
</feature>